<gene>
    <name evidence="1" type="ORF">S01H1_62866</name>
</gene>
<protein>
    <submittedName>
        <fullName evidence="1">Uncharacterized protein</fullName>
    </submittedName>
</protein>
<reference evidence="1" key="1">
    <citation type="journal article" date="2014" name="Front. Microbiol.">
        <title>High frequency of phylogenetically diverse reductive dehalogenase-homologous genes in deep subseafloor sedimentary metagenomes.</title>
        <authorList>
            <person name="Kawai M."/>
            <person name="Futagami T."/>
            <person name="Toyoda A."/>
            <person name="Takaki Y."/>
            <person name="Nishi S."/>
            <person name="Hori S."/>
            <person name="Arai W."/>
            <person name="Tsubouchi T."/>
            <person name="Morono Y."/>
            <person name="Uchiyama I."/>
            <person name="Ito T."/>
            <person name="Fujiyama A."/>
            <person name="Inagaki F."/>
            <person name="Takami H."/>
        </authorList>
    </citation>
    <scope>NUCLEOTIDE SEQUENCE</scope>
    <source>
        <strain evidence="1">Expedition CK06-06</strain>
    </source>
</reference>
<comment type="caution">
    <text evidence="1">The sequence shown here is derived from an EMBL/GenBank/DDBJ whole genome shotgun (WGS) entry which is preliminary data.</text>
</comment>
<evidence type="ECO:0000313" key="1">
    <source>
        <dbReference type="EMBL" id="GAG30980.1"/>
    </source>
</evidence>
<dbReference type="EMBL" id="BARS01041323">
    <property type="protein sequence ID" value="GAG30980.1"/>
    <property type="molecule type" value="Genomic_DNA"/>
</dbReference>
<sequence length="37" mass="4314">MQEIDKNDVEISVLYKWGTPVPMKDAFGNTIEIIYVR</sequence>
<organism evidence="1">
    <name type="scientific">marine sediment metagenome</name>
    <dbReference type="NCBI Taxonomy" id="412755"/>
    <lineage>
        <taxon>unclassified sequences</taxon>
        <taxon>metagenomes</taxon>
        <taxon>ecological metagenomes</taxon>
    </lineage>
</organism>
<name>X0WK28_9ZZZZ</name>
<accession>X0WK28</accession>
<dbReference type="AlphaFoldDB" id="X0WK28"/>
<proteinExistence type="predicted"/>
<feature type="non-terminal residue" evidence="1">
    <location>
        <position position="37"/>
    </location>
</feature>